<dbReference type="Proteomes" id="UP000198287">
    <property type="component" value="Unassembled WGS sequence"/>
</dbReference>
<feature type="transmembrane region" description="Helical" evidence="1">
    <location>
        <begin position="77"/>
        <end position="95"/>
    </location>
</feature>
<feature type="transmembrane region" description="Helical" evidence="1">
    <location>
        <begin position="173"/>
        <end position="193"/>
    </location>
</feature>
<keyword evidence="1" id="KW-0812">Transmembrane</keyword>
<evidence type="ECO:0000313" key="3">
    <source>
        <dbReference type="Proteomes" id="UP000198287"/>
    </source>
</evidence>
<protein>
    <submittedName>
        <fullName evidence="2">Uncharacterized protein</fullName>
    </submittedName>
</protein>
<organism evidence="2 3">
    <name type="scientific">Folsomia candida</name>
    <name type="common">Springtail</name>
    <dbReference type="NCBI Taxonomy" id="158441"/>
    <lineage>
        <taxon>Eukaryota</taxon>
        <taxon>Metazoa</taxon>
        <taxon>Ecdysozoa</taxon>
        <taxon>Arthropoda</taxon>
        <taxon>Hexapoda</taxon>
        <taxon>Collembola</taxon>
        <taxon>Entomobryomorpha</taxon>
        <taxon>Isotomoidea</taxon>
        <taxon>Isotomidae</taxon>
        <taxon>Proisotominae</taxon>
        <taxon>Folsomia</taxon>
    </lineage>
</organism>
<comment type="caution">
    <text evidence="2">The sequence shown here is derived from an EMBL/GenBank/DDBJ whole genome shotgun (WGS) entry which is preliminary data.</text>
</comment>
<feature type="transmembrane region" description="Helical" evidence="1">
    <location>
        <begin position="213"/>
        <end position="237"/>
    </location>
</feature>
<keyword evidence="1" id="KW-1133">Transmembrane helix</keyword>
<evidence type="ECO:0000256" key="1">
    <source>
        <dbReference type="SAM" id="Phobius"/>
    </source>
</evidence>
<dbReference type="AlphaFoldDB" id="A0A226D2H6"/>
<gene>
    <name evidence="2" type="ORF">Fcan01_25447</name>
</gene>
<feature type="transmembrane region" description="Helical" evidence="1">
    <location>
        <begin position="396"/>
        <end position="419"/>
    </location>
</feature>
<reference evidence="2 3" key="1">
    <citation type="submission" date="2015-12" db="EMBL/GenBank/DDBJ databases">
        <title>The genome of Folsomia candida.</title>
        <authorList>
            <person name="Faddeeva A."/>
            <person name="Derks M.F."/>
            <person name="Anvar Y."/>
            <person name="Smit S."/>
            <person name="Van Straalen N."/>
            <person name="Roelofs D."/>
        </authorList>
    </citation>
    <scope>NUCLEOTIDE SEQUENCE [LARGE SCALE GENOMIC DNA]</scope>
    <source>
        <strain evidence="2 3">VU population</strain>
        <tissue evidence="2">Whole body</tissue>
    </source>
</reference>
<evidence type="ECO:0000313" key="2">
    <source>
        <dbReference type="EMBL" id="OXA39785.1"/>
    </source>
</evidence>
<dbReference type="EMBL" id="LNIX01000037">
    <property type="protein sequence ID" value="OXA39785.1"/>
    <property type="molecule type" value="Genomic_DNA"/>
</dbReference>
<feature type="transmembrane region" description="Helical" evidence="1">
    <location>
        <begin position="316"/>
        <end position="339"/>
    </location>
</feature>
<feature type="transmembrane region" description="Helical" evidence="1">
    <location>
        <begin position="142"/>
        <end position="161"/>
    </location>
</feature>
<sequence length="422" mass="48120">MGVTPRMWSALDKFSSKRTLYNRVGWDHVNKQVEFHPISIKLIPYLIATLVLLPIVTFCCGAILTLQLFGFLNLDSLPVLTTGAITLLAITGWFVEAMYLFSGKDLVHFANSLIRLDPKLRSGAAPVKPCETTDHLGPLLHIVVHVAQAYQYFAVVIFIYFELDPIYLVQKHIFPIILNYLSYYSTLFTKLVVPPNSNPDFKLSDILWFLARLLQIIPCAQVCLALSWTVILFTVIAHLALQCIESMDTGCHNILLRNRYHVDQHICGYAALRIIVLMATVEIGAVISLFMTIGMIMCIILNYVTIKLYALLPPMIYIICAVLAILLPGVILVMLPMIVDIHENGRRVVDKWKDLLSRRDDKKYLVRRVRSIKLLCVHAELFGFKVFKCQKSTKRIYYFAIVNYTWTALLSVDSSRFVYVLQ</sequence>
<feature type="transmembrane region" description="Helical" evidence="1">
    <location>
        <begin position="42"/>
        <end position="65"/>
    </location>
</feature>
<name>A0A226D2H6_FOLCA</name>
<keyword evidence="3" id="KW-1185">Reference proteome</keyword>
<keyword evidence="1" id="KW-0472">Membrane</keyword>
<feature type="transmembrane region" description="Helical" evidence="1">
    <location>
        <begin position="283"/>
        <end position="304"/>
    </location>
</feature>
<accession>A0A226D2H6</accession>
<proteinExistence type="predicted"/>